<dbReference type="GeneID" id="20202795"/>
<dbReference type="Proteomes" id="UP000015101">
    <property type="component" value="Unassembled WGS sequence"/>
</dbReference>
<feature type="compositionally biased region" description="Low complexity" evidence="1">
    <location>
        <begin position="97"/>
        <end position="111"/>
    </location>
</feature>
<dbReference type="EMBL" id="AMQM01003272">
    <property type="status" value="NOT_ANNOTATED_CDS"/>
    <property type="molecule type" value="Genomic_DNA"/>
</dbReference>
<feature type="region of interest" description="Disordered" evidence="1">
    <location>
        <begin position="335"/>
        <end position="355"/>
    </location>
</feature>
<dbReference type="InParanoid" id="T1F1U5"/>
<gene>
    <name evidence="4" type="primary">20202795</name>
    <name evidence="3" type="ORF">HELRODRAFT_169362</name>
</gene>
<dbReference type="EMBL" id="KB096080">
    <property type="protein sequence ID" value="ESO08504.1"/>
    <property type="molecule type" value="Genomic_DNA"/>
</dbReference>
<keyword evidence="2" id="KW-1133">Transmembrane helix</keyword>
<dbReference type="RefSeq" id="XP_009013434.1">
    <property type="nucleotide sequence ID" value="XM_009015186.1"/>
</dbReference>
<feature type="compositionally biased region" description="Low complexity" evidence="1">
    <location>
        <begin position="298"/>
        <end position="317"/>
    </location>
</feature>
<evidence type="ECO:0000256" key="1">
    <source>
        <dbReference type="SAM" id="MobiDB-lite"/>
    </source>
</evidence>
<evidence type="ECO:0008006" key="6">
    <source>
        <dbReference type="Google" id="ProtNLM"/>
    </source>
</evidence>
<dbReference type="CTD" id="20202795"/>
<evidence type="ECO:0000313" key="5">
    <source>
        <dbReference type="Proteomes" id="UP000015101"/>
    </source>
</evidence>
<dbReference type="EnsemblMetazoa" id="HelroT169362">
    <property type="protein sequence ID" value="HelroP169362"/>
    <property type="gene ID" value="HelroG169362"/>
</dbReference>
<keyword evidence="2" id="KW-0472">Membrane</keyword>
<dbReference type="AlphaFoldDB" id="T1F1U5"/>
<dbReference type="HOGENOM" id="CLU_546640_0_0_1"/>
<reference evidence="4" key="3">
    <citation type="submission" date="2015-06" db="UniProtKB">
        <authorList>
            <consortium name="EnsemblMetazoa"/>
        </authorList>
    </citation>
    <scope>IDENTIFICATION</scope>
</reference>
<protein>
    <recommendedName>
        <fullName evidence="6">Sushi domain-containing protein</fullName>
    </recommendedName>
</protein>
<proteinExistence type="predicted"/>
<keyword evidence="2" id="KW-0812">Transmembrane</keyword>
<feature type="region of interest" description="Disordered" evidence="1">
    <location>
        <begin position="291"/>
        <end position="317"/>
    </location>
</feature>
<keyword evidence="5" id="KW-1185">Reference proteome</keyword>
<evidence type="ECO:0000313" key="4">
    <source>
        <dbReference type="EnsemblMetazoa" id="HelroP169362"/>
    </source>
</evidence>
<accession>T1F1U5</accession>
<name>T1F1U5_HELRO</name>
<feature type="region of interest" description="Disordered" evidence="1">
    <location>
        <begin position="90"/>
        <end position="111"/>
    </location>
</feature>
<dbReference type="KEGG" id="hro:HELRODRAFT_169362"/>
<reference evidence="3 5" key="2">
    <citation type="journal article" date="2013" name="Nature">
        <title>Insights into bilaterian evolution from three spiralian genomes.</title>
        <authorList>
            <person name="Simakov O."/>
            <person name="Marletaz F."/>
            <person name="Cho S.J."/>
            <person name="Edsinger-Gonzales E."/>
            <person name="Havlak P."/>
            <person name="Hellsten U."/>
            <person name="Kuo D.H."/>
            <person name="Larsson T."/>
            <person name="Lv J."/>
            <person name="Arendt D."/>
            <person name="Savage R."/>
            <person name="Osoegawa K."/>
            <person name="de Jong P."/>
            <person name="Grimwood J."/>
            <person name="Chapman J.A."/>
            <person name="Shapiro H."/>
            <person name="Aerts A."/>
            <person name="Otillar R.P."/>
            <person name="Terry A.Y."/>
            <person name="Boore J.L."/>
            <person name="Grigoriev I.V."/>
            <person name="Lindberg D.R."/>
            <person name="Seaver E.C."/>
            <person name="Weisblat D.A."/>
            <person name="Putnam N.H."/>
            <person name="Rokhsar D.S."/>
        </authorList>
    </citation>
    <scope>NUCLEOTIDE SEQUENCE</scope>
</reference>
<reference evidence="5" key="1">
    <citation type="submission" date="2012-12" db="EMBL/GenBank/DDBJ databases">
        <authorList>
            <person name="Hellsten U."/>
            <person name="Grimwood J."/>
            <person name="Chapman J.A."/>
            <person name="Shapiro H."/>
            <person name="Aerts A."/>
            <person name="Otillar R.P."/>
            <person name="Terry A.Y."/>
            <person name="Boore J.L."/>
            <person name="Simakov O."/>
            <person name="Marletaz F."/>
            <person name="Cho S.-J."/>
            <person name="Edsinger-Gonzales E."/>
            <person name="Havlak P."/>
            <person name="Kuo D.-H."/>
            <person name="Larsson T."/>
            <person name="Lv J."/>
            <person name="Arendt D."/>
            <person name="Savage R."/>
            <person name="Osoegawa K."/>
            <person name="de Jong P."/>
            <person name="Lindberg D.R."/>
            <person name="Seaver E.C."/>
            <person name="Weisblat D.A."/>
            <person name="Putnam N.H."/>
            <person name="Grigoriev I.V."/>
            <person name="Rokhsar D.S."/>
        </authorList>
    </citation>
    <scope>NUCLEOTIDE SEQUENCE</scope>
</reference>
<feature type="transmembrane region" description="Helical" evidence="2">
    <location>
        <begin position="259"/>
        <end position="284"/>
    </location>
</feature>
<sequence>MTTATSNSNLDSNVPTINNGFLVLHPYFQYFHPSDPYVIHDDATTKSCPWILETDPGRKFNVTWRVPSSTLLLMDGSDLVPLNDDLGIGNHQHPNYSPIQPQHQQHLLPPPSSSTSSATYCGYAWKFVDGEEEMFYAACVSGVKKPQMRFFLSKTNRLEVHYTGSSQKREHARLPLLEFKVVGCSHYKPPDGTFTNGHEDNMNVVCNTSGQVWHVTCQDGIWKGTVGSCNGGNQARENAAVHIKPSAMPRLEMKLDRGVITAVLVGILLGGTFGAMLLLGIFILKRRESSNRNRLQHKSSSNKANNNKTTTTNFNETIYNTPPMNQHHVHPDYQLHRQQQLQMHPHKPQQPQYRQMSNNSLNRNTDREHLQQLHISADVISACHRCYDDHPPPSYSLDQQTTCTCLANQQSPTCCYSDQTKLISFTGTSPEISCCHRNSKNDLTAEGSLVLTNMADRTPGHVIDDDIMEGGKSTTLSRGSLRKFSKNEYLAVKSDEVDD</sequence>
<evidence type="ECO:0000313" key="3">
    <source>
        <dbReference type="EMBL" id="ESO08504.1"/>
    </source>
</evidence>
<organism evidence="4 5">
    <name type="scientific">Helobdella robusta</name>
    <name type="common">Californian leech</name>
    <dbReference type="NCBI Taxonomy" id="6412"/>
    <lineage>
        <taxon>Eukaryota</taxon>
        <taxon>Metazoa</taxon>
        <taxon>Spiralia</taxon>
        <taxon>Lophotrochozoa</taxon>
        <taxon>Annelida</taxon>
        <taxon>Clitellata</taxon>
        <taxon>Hirudinea</taxon>
        <taxon>Rhynchobdellida</taxon>
        <taxon>Glossiphoniidae</taxon>
        <taxon>Helobdella</taxon>
    </lineage>
</organism>
<evidence type="ECO:0000256" key="2">
    <source>
        <dbReference type="SAM" id="Phobius"/>
    </source>
</evidence>